<keyword evidence="6 9" id="KW-0472">Membrane</keyword>
<feature type="transmembrane region" description="Helical" evidence="9">
    <location>
        <begin position="229"/>
        <end position="250"/>
    </location>
</feature>
<feature type="transmembrane region" description="Helical" evidence="9">
    <location>
        <begin position="205"/>
        <end position="223"/>
    </location>
</feature>
<dbReference type="GO" id="GO:0022857">
    <property type="term" value="F:transmembrane transporter activity"/>
    <property type="evidence" value="ECO:0007669"/>
    <property type="project" value="InterPro"/>
</dbReference>
<keyword evidence="11" id="KW-0762">Sugar transport</keyword>
<dbReference type="InterPro" id="IPR050814">
    <property type="entry name" value="Myo-inositol_Transporter"/>
</dbReference>
<evidence type="ECO:0000256" key="5">
    <source>
        <dbReference type="ARBA" id="ARBA00022989"/>
    </source>
</evidence>
<feature type="region of interest" description="Disordered" evidence="8">
    <location>
        <begin position="1"/>
        <end position="45"/>
    </location>
</feature>
<name>A0A6A5T9R1_9PLEO</name>
<evidence type="ECO:0000256" key="2">
    <source>
        <dbReference type="ARBA" id="ARBA00010992"/>
    </source>
</evidence>
<feature type="transmembrane region" description="Helical" evidence="9">
    <location>
        <begin position="420"/>
        <end position="442"/>
    </location>
</feature>
<comment type="subcellular location">
    <subcellularLocation>
        <location evidence="1">Membrane</location>
        <topology evidence="1">Multi-pass membrane protein</topology>
    </subcellularLocation>
</comment>
<evidence type="ECO:0000256" key="1">
    <source>
        <dbReference type="ARBA" id="ARBA00004141"/>
    </source>
</evidence>
<reference evidence="11" key="1">
    <citation type="journal article" date="2020" name="Stud. Mycol.">
        <title>101 Dothideomycetes genomes: a test case for predicting lifestyles and emergence of pathogens.</title>
        <authorList>
            <person name="Haridas S."/>
            <person name="Albert R."/>
            <person name="Binder M."/>
            <person name="Bloem J."/>
            <person name="Labutti K."/>
            <person name="Salamov A."/>
            <person name="Andreopoulos B."/>
            <person name="Baker S."/>
            <person name="Barry K."/>
            <person name="Bills G."/>
            <person name="Bluhm B."/>
            <person name="Cannon C."/>
            <person name="Castanera R."/>
            <person name="Culley D."/>
            <person name="Daum C."/>
            <person name="Ezra D."/>
            <person name="Gonzalez J."/>
            <person name="Henrissat B."/>
            <person name="Kuo A."/>
            <person name="Liang C."/>
            <person name="Lipzen A."/>
            <person name="Lutzoni F."/>
            <person name="Magnuson J."/>
            <person name="Mondo S."/>
            <person name="Nolan M."/>
            <person name="Ohm R."/>
            <person name="Pangilinan J."/>
            <person name="Park H.-J."/>
            <person name="Ramirez L."/>
            <person name="Alfaro M."/>
            <person name="Sun H."/>
            <person name="Tritt A."/>
            <person name="Yoshinaga Y."/>
            <person name="Zwiers L.-H."/>
            <person name="Turgeon B."/>
            <person name="Goodwin S."/>
            <person name="Spatafora J."/>
            <person name="Crous P."/>
            <person name="Grigoriev I."/>
        </authorList>
    </citation>
    <scope>NUCLEOTIDE SEQUENCE</scope>
    <source>
        <strain evidence="11">CBS 675.92</strain>
    </source>
</reference>
<keyword evidence="12" id="KW-1185">Reference proteome</keyword>
<feature type="transmembrane region" description="Helical" evidence="9">
    <location>
        <begin position="476"/>
        <end position="497"/>
    </location>
</feature>
<dbReference type="PANTHER" id="PTHR48020">
    <property type="entry name" value="PROTON MYO-INOSITOL COTRANSPORTER"/>
    <property type="match status" value="1"/>
</dbReference>
<dbReference type="SUPFAM" id="SSF103473">
    <property type="entry name" value="MFS general substrate transporter"/>
    <property type="match status" value="1"/>
</dbReference>
<feature type="transmembrane region" description="Helical" evidence="9">
    <location>
        <begin position="128"/>
        <end position="145"/>
    </location>
</feature>
<evidence type="ECO:0000256" key="3">
    <source>
        <dbReference type="ARBA" id="ARBA00022448"/>
    </source>
</evidence>
<evidence type="ECO:0000256" key="9">
    <source>
        <dbReference type="SAM" id="Phobius"/>
    </source>
</evidence>
<evidence type="ECO:0000256" key="4">
    <source>
        <dbReference type="ARBA" id="ARBA00022692"/>
    </source>
</evidence>
<evidence type="ECO:0000313" key="11">
    <source>
        <dbReference type="EMBL" id="KAF1949705.1"/>
    </source>
</evidence>
<feature type="transmembrane region" description="Helical" evidence="9">
    <location>
        <begin position="262"/>
        <end position="285"/>
    </location>
</feature>
<keyword evidence="3 7" id="KW-0813">Transport</keyword>
<dbReference type="Gene3D" id="1.20.1250.20">
    <property type="entry name" value="MFS general substrate transporter like domains"/>
    <property type="match status" value="1"/>
</dbReference>
<dbReference type="InterPro" id="IPR005828">
    <property type="entry name" value="MFS_sugar_transport-like"/>
</dbReference>
<dbReference type="Pfam" id="PF00083">
    <property type="entry name" value="Sugar_tr"/>
    <property type="match status" value="1"/>
</dbReference>
<evidence type="ECO:0000313" key="12">
    <source>
        <dbReference type="Proteomes" id="UP000800035"/>
    </source>
</evidence>
<dbReference type="InterPro" id="IPR036259">
    <property type="entry name" value="MFS_trans_sf"/>
</dbReference>
<accession>A0A6A5T9R1</accession>
<dbReference type="GO" id="GO:0015798">
    <property type="term" value="P:myo-inositol transport"/>
    <property type="evidence" value="ECO:0007669"/>
    <property type="project" value="UniProtKB-ARBA"/>
</dbReference>
<feature type="transmembrane region" description="Helical" evidence="9">
    <location>
        <begin position="518"/>
        <end position="537"/>
    </location>
</feature>
<feature type="transmembrane region" description="Helical" evidence="9">
    <location>
        <begin position="389"/>
        <end position="408"/>
    </location>
</feature>
<protein>
    <submittedName>
        <fullName evidence="11">Putative sugar transporter</fullName>
    </submittedName>
</protein>
<sequence length="631" mass="70353">MADEKIAPDAPNAHHDEKITHNNSDVTEEKVISQTKEPSLTEEIPRRRSSVALNIVENPLQRVSREQAANDGRLFAEANGMPELATLFSKAALVARDSDRFESVSELEDDERAALIYERDHKWHGPKMLWYSIGLCAIGAATQGWDQTGSNGANLSFPEEFGLNHMGEKGEWIVGLINSIIFLTAGLIGAFIVDPLNHYLGRRGEIFVTALCLTATPIGSGFAKSWEGLFAARFIMGIGIGAKNATVPIYSAEMAPHRIRGALVMFWQLWVVIGIFLGFCANVIVKDVPKIAWRLQLGSAFIPSLVLGVGIYFCPESPRWLMKHGHIAKGYRSMKVLRAHPIIAARDYYYSYVIYMEELKLARGAGYFRRFADCFTVPRIRRANYGASTAMLAQQMCGINIISFYSSTIFTEAGYTADQALYASLGYGAVQVVFTIPTLFLIDTKGRRTLCLITFPIMCIFLLAGGLCFLKDDGPAPVRVGPIVLFIYLFTIAYSLGEGPVAFQYSAEVFPTIQREQGMAWAVCINNTFAGVLSLTYPRMRTVMTSTGAFGFYAGLNLIAWGMIFCFLRETKQLTLEELDQVFSVPTSQYLKYETTVWLPYFINRHILRKKVEKPPPIIEKAPRFEEIGKA</sequence>
<dbReference type="PANTHER" id="PTHR48020:SF13">
    <property type="entry name" value="MAJOR FACILITATOR SUPERFAMILY (MFS) PROFILE DOMAIN-CONTAINING PROTEIN"/>
    <property type="match status" value="1"/>
</dbReference>
<dbReference type="Proteomes" id="UP000800035">
    <property type="component" value="Unassembled WGS sequence"/>
</dbReference>
<dbReference type="EMBL" id="ML977033">
    <property type="protein sequence ID" value="KAF1949705.1"/>
    <property type="molecule type" value="Genomic_DNA"/>
</dbReference>
<gene>
    <name evidence="11" type="ORF">CC80DRAFT_579687</name>
</gene>
<evidence type="ECO:0000256" key="7">
    <source>
        <dbReference type="RuleBase" id="RU003346"/>
    </source>
</evidence>
<dbReference type="InterPro" id="IPR005829">
    <property type="entry name" value="Sugar_transporter_CS"/>
</dbReference>
<evidence type="ECO:0000259" key="10">
    <source>
        <dbReference type="PROSITE" id="PS50850"/>
    </source>
</evidence>
<keyword evidence="4 9" id="KW-0812">Transmembrane</keyword>
<dbReference type="InterPro" id="IPR020846">
    <property type="entry name" value="MFS_dom"/>
</dbReference>
<dbReference type="GO" id="GO:0015791">
    <property type="term" value="P:polyol transmembrane transport"/>
    <property type="evidence" value="ECO:0007669"/>
    <property type="project" value="UniProtKB-ARBA"/>
</dbReference>
<keyword evidence="5 9" id="KW-1133">Transmembrane helix</keyword>
<organism evidence="11 12">
    <name type="scientific">Byssothecium circinans</name>
    <dbReference type="NCBI Taxonomy" id="147558"/>
    <lineage>
        <taxon>Eukaryota</taxon>
        <taxon>Fungi</taxon>
        <taxon>Dikarya</taxon>
        <taxon>Ascomycota</taxon>
        <taxon>Pezizomycotina</taxon>
        <taxon>Dothideomycetes</taxon>
        <taxon>Pleosporomycetidae</taxon>
        <taxon>Pleosporales</taxon>
        <taxon>Massarineae</taxon>
        <taxon>Massarinaceae</taxon>
        <taxon>Byssothecium</taxon>
    </lineage>
</organism>
<dbReference type="OrthoDB" id="5290825at2759"/>
<comment type="similarity">
    <text evidence="2 7">Belongs to the major facilitator superfamily. Sugar transporter (TC 2.A.1.1) family.</text>
</comment>
<proteinExistence type="inferred from homology"/>
<feature type="domain" description="Major facilitator superfamily (MFS) profile" evidence="10">
    <location>
        <begin position="132"/>
        <end position="572"/>
    </location>
</feature>
<feature type="transmembrane region" description="Helical" evidence="9">
    <location>
        <begin position="549"/>
        <end position="568"/>
    </location>
</feature>
<feature type="transmembrane region" description="Helical" evidence="9">
    <location>
        <begin position="291"/>
        <end position="314"/>
    </location>
</feature>
<dbReference type="GO" id="GO:0016020">
    <property type="term" value="C:membrane"/>
    <property type="evidence" value="ECO:0007669"/>
    <property type="project" value="UniProtKB-SubCell"/>
</dbReference>
<dbReference type="PROSITE" id="PS00217">
    <property type="entry name" value="SUGAR_TRANSPORT_2"/>
    <property type="match status" value="1"/>
</dbReference>
<evidence type="ECO:0000256" key="8">
    <source>
        <dbReference type="SAM" id="MobiDB-lite"/>
    </source>
</evidence>
<dbReference type="PRINTS" id="PR00171">
    <property type="entry name" value="SUGRTRNSPORT"/>
</dbReference>
<dbReference type="PROSITE" id="PS50850">
    <property type="entry name" value="MFS"/>
    <property type="match status" value="1"/>
</dbReference>
<feature type="compositionally biased region" description="Basic and acidic residues" evidence="8">
    <location>
        <begin position="1"/>
        <end position="20"/>
    </location>
</feature>
<feature type="transmembrane region" description="Helical" evidence="9">
    <location>
        <begin position="449"/>
        <end position="470"/>
    </location>
</feature>
<dbReference type="NCBIfam" id="TIGR00879">
    <property type="entry name" value="SP"/>
    <property type="match status" value="1"/>
</dbReference>
<evidence type="ECO:0000256" key="6">
    <source>
        <dbReference type="ARBA" id="ARBA00023136"/>
    </source>
</evidence>
<dbReference type="InterPro" id="IPR003663">
    <property type="entry name" value="Sugar/inositol_transpt"/>
</dbReference>
<dbReference type="FunFam" id="1.20.1250.20:FF:000474">
    <property type="entry name" value="Sugar transporter, putative"/>
    <property type="match status" value="1"/>
</dbReference>
<dbReference type="AlphaFoldDB" id="A0A6A5T9R1"/>
<feature type="transmembrane region" description="Helical" evidence="9">
    <location>
        <begin position="172"/>
        <end position="193"/>
    </location>
</feature>